<feature type="compositionally biased region" description="Low complexity" evidence="1">
    <location>
        <begin position="1"/>
        <end position="12"/>
    </location>
</feature>
<protein>
    <submittedName>
        <fullName evidence="3">Uncharacterized protein</fullName>
    </submittedName>
</protein>
<feature type="transmembrane region" description="Helical" evidence="2">
    <location>
        <begin position="52"/>
        <end position="75"/>
    </location>
</feature>
<keyword evidence="2" id="KW-1133">Transmembrane helix</keyword>
<reference evidence="3 4" key="1">
    <citation type="submission" date="2018-03" db="EMBL/GenBank/DDBJ databases">
        <title>Genomic Encyclopedia of Archaeal and Bacterial Type Strains, Phase II (KMG-II): from individual species to whole genera.</title>
        <authorList>
            <person name="Goeker M."/>
        </authorList>
    </citation>
    <scope>NUCLEOTIDE SEQUENCE [LARGE SCALE GENOMIC DNA]</scope>
    <source>
        <strain evidence="3 4">DSM 44889</strain>
    </source>
</reference>
<name>A0A316A648_9ACTN</name>
<dbReference type="Proteomes" id="UP000245469">
    <property type="component" value="Unassembled WGS sequence"/>
</dbReference>
<organism evidence="3 4">
    <name type="scientific">Quadrisphaera granulorum</name>
    <dbReference type="NCBI Taxonomy" id="317664"/>
    <lineage>
        <taxon>Bacteria</taxon>
        <taxon>Bacillati</taxon>
        <taxon>Actinomycetota</taxon>
        <taxon>Actinomycetes</taxon>
        <taxon>Kineosporiales</taxon>
        <taxon>Kineosporiaceae</taxon>
        <taxon>Quadrisphaera</taxon>
    </lineage>
</organism>
<comment type="caution">
    <text evidence="3">The sequence shown here is derived from an EMBL/GenBank/DDBJ whole genome shotgun (WGS) entry which is preliminary data.</text>
</comment>
<proteinExistence type="predicted"/>
<accession>A0A316A648</accession>
<evidence type="ECO:0000313" key="3">
    <source>
        <dbReference type="EMBL" id="PWJ52708.1"/>
    </source>
</evidence>
<evidence type="ECO:0000256" key="2">
    <source>
        <dbReference type="SAM" id="Phobius"/>
    </source>
</evidence>
<dbReference type="AlphaFoldDB" id="A0A316A648"/>
<dbReference type="RefSeq" id="WP_109775195.1">
    <property type="nucleotide sequence ID" value="NZ_QGDQ01000018.1"/>
</dbReference>
<keyword evidence="2" id="KW-0472">Membrane</keyword>
<evidence type="ECO:0000313" key="4">
    <source>
        <dbReference type="Proteomes" id="UP000245469"/>
    </source>
</evidence>
<keyword evidence="2" id="KW-0812">Transmembrane</keyword>
<evidence type="ECO:0000256" key="1">
    <source>
        <dbReference type="SAM" id="MobiDB-lite"/>
    </source>
</evidence>
<keyword evidence="4" id="KW-1185">Reference proteome</keyword>
<feature type="transmembrane region" description="Helical" evidence="2">
    <location>
        <begin position="23"/>
        <end position="45"/>
    </location>
</feature>
<feature type="region of interest" description="Disordered" evidence="1">
    <location>
        <begin position="1"/>
        <end position="21"/>
    </location>
</feature>
<dbReference type="EMBL" id="QGDQ01000018">
    <property type="protein sequence ID" value="PWJ52708.1"/>
    <property type="molecule type" value="Genomic_DNA"/>
</dbReference>
<sequence length="78" mass="7673">MSTDQPIEQPMEPMEPAPGGPHVPSLVTGVAALLVVVLVGVSILTDIHVDTGAVAAVALIVLGGLLVVGGATAGLRGR</sequence>
<gene>
    <name evidence="3" type="ORF">BXY45_11880</name>
</gene>